<organism evidence="1 2">
    <name type="scientific">Paenibacillus farraposensis</name>
    <dbReference type="NCBI Taxonomy" id="2807095"/>
    <lineage>
        <taxon>Bacteria</taxon>
        <taxon>Bacillati</taxon>
        <taxon>Bacillota</taxon>
        <taxon>Bacilli</taxon>
        <taxon>Bacillales</taxon>
        <taxon>Paenibacillaceae</taxon>
        <taxon>Paenibacillus</taxon>
    </lineage>
</organism>
<protein>
    <submittedName>
        <fullName evidence="1">Uncharacterized protein</fullName>
    </submittedName>
</protein>
<comment type="caution">
    <text evidence="1">The sequence shown here is derived from an EMBL/GenBank/DDBJ whole genome shotgun (WGS) entry which is preliminary data.</text>
</comment>
<evidence type="ECO:0000313" key="2">
    <source>
        <dbReference type="Proteomes" id="UP001597340"/>
    </source>
</evidence>
<dbReference type="EMBL" id="JBHTNZ010000220">
    <property type="protein sequence ID" value="MFD1464398.1"/>
    <property type="molecule type" value="Genomic_DNA"/>
</dbReference>
<proteinExistence type="predicted"/>
<gene>
    <name evidence="1" type="ORF">ACFQ5D_24560</name>
</gene>
<sequence>MSLGYDQIQIHPYDQIDLEQLVLTKKINEHTRLYFTGVIPEDLQDSYVETTEKNTVIQVSQRDESGESKPLFSGIALSVEVKVVRDVYYLEVEAISH</sequence>
<accession>A0ABW4DKS4</accession>
<name>A0ABW4DKS4_9BACL</name>
<dbReference type="Proteomes" id="UP001597340">
    <property type="component" value="Unassembled WGS sequence"/>
</dbReference>
<reference evidence="2" key="1">
    <citation type="journal article" date="2019" name="Int. J. Syst. Evol. Microbiol.">
        <title>The Global Catalogue of Microorganisms (GCM) 10K type strain sequencing project: providing services to taxonomists for standard genome sequencing and annotation.</title>
        <authorList>
            <consortium name="The Broad Institute Genomics Platform"/>
            <consortium name="The Broad Institute Genome Sequencing Center for Infectious Disease"/>
            <person name="Wu L."/>
            <person name="Ma J."/>
        </authorList>
    </citation>
    <scope>NUCLEOTIDE SEQUENCE [LARGE SCALE GENOMIC DNA]</scope>
    <source>
        <strain evidence="2">CCM 9147</strain>
    </source>
</reference>
<feature type="non-terminal residue" evidence="1">
    <location>
        <position position="97"/>
    </location>
</feature>
<keyword evidence="2" id="KW-1185">Reference proteome</keyword>
<evidence type="ECO:0000313" key="1">
    <source>
        <dbReference type="EMBL" id="MFD1464398.1"/>
    </source>
</evidence>